<accession>A0A7Y9IXP9</accession>
<evidence type="ECO:0000313" key="13">
    <source>
        <dbReference type="Proteomes" id="UP000542125"/>
    </source>
</evidence>
<evidence type="ECO:0000313" key="12">
    <source>
        <dbReference type="EMBL" id="NYE85025.1"/>
    </source>
</evidence>
<comment type="catalytic activity">
    <reaction evidence="10">
        <text>3 propionate 3-nitronate + 3 O2 + H2O = 3 3-oxopropanoate + 2 nitrate + nitrite + H2O2 + 3 H(+)</text>
        <dbReference type="Rhea" id="RHEA:57332"/>
        <dbReference type="ChEBI" id="CHEBI:15377"/>
        <dbReference type="ChEBI" id="CHEBI:15378"/>
        <dbReference type="ChEBI" id="CHEBI:15379"/>
        <dbReference type="ChEBI" id="CHEBI:16240"/>
        <dbReference type="ChEBI" id="CHEBI:16301"/>
        <dbReference type="ChEBI" id="CHEBI:17632"/>
        <dbReference type="ChEBI" id="CHEBI:33190"/>
        <dbReference type="ChEBI" id="CHEBI:136067"/>
    </reaction>
</comment>
<sequence>MSASRPFLARLGLSLPIIQAPMAGVSTPQLAAAVSNAGGLGSLGIGASTVDQAREAIQATRALTKRPFNVNVFCHAPAQRDTEREAAWLSHLAPLFAEAGIPAPAQLNEIYPSFLGDDAAFDMLVSTRPAVVSFHFGLPSADQIQALRKAGIVTMATATNLDEAWQVEQAGIDAIVAQGIEAGGHRGMFDPSAVDEALPTWVLVRLILRETRLPVVAAGGIMDGRGIKAALDLGAAAAQLGTAFVLCPESAANAAYRANLSGDRAYSTRLTSVLSGRPARGMVNRYIEFGEAAGSPPPADYPLAYDAAKQINGAAGKQDNHEFAAQWAGQGAPLAREMTATDLMKTLADEMKG</sequence>
<dbReference type="Proteomes" id="UP000542125">
    <property type="component" value="Unassembled WGS sequence"/>
</dbReference>
<keyword evidence="7 12" id="KW-0560">Oxidoreductase</keyword>
<dbReference type="GO" id="GO:0009636">
    <property type="term" value="P:response to toxic substance"/>
    <property type="evidence" value="ECO:0007669"/>
    <property type="project" value="UniProtKB-KW"/>
</dbReference>
<dbReference type="PANTHER" id="PTHR42747">
    <property type="entry name" value="NITRONATE MONOOXYGENASE-RELATED"/>
    <property type="match status" value="1"/>
</dbReference>
<dbReference type="GO" id="GO:0000166">
    <property type="term" value="F:nucleotide binding"/>
    <property type="evidence" value="ECO:0007669"/>
    <property type="project" value="UniProtKB-KW"/>
</dbReference>
<dbReference type="CDD" id="cd04730">
    <property type="entry name" value="NPD_like"/>
    <property type="match status" value="1"/>
</dbReference>
<keyword evidence="5" id="KW-0288">FMN</keyword>
<evidence type="ECO:0000256" key="11">
    <source>
        <dbReference type="ARBA" id="ARBA00067136"/>
    </source>
</evidence>
<dbReference type="Gene3D" id="3.20.20.70">
    <property type="entry name" value="Aldolase class I"/>
    <property type="match status" value="1"/>
</dbReference>
<dbReference type="AlphaFoldDB" id="A0A7Y9IXP9"/>
<dbReference type="Pfam" id="PF03060">
    <property type="entry name" value="NMO"/>
    <property type="match status" value="1"/>
</dbReference>
<evidence type="ECO:0000256" key="10">
    <source>
        <dbReference type="ARBA" id="ARBA00049401"/>
    </source>
</evidence>
<evidence type="ECO:0000256" key="7">
    <source>
        <dbReference type="ARBA" id="ARBA00023002"/>
    </source>
</evidence>
<dbReference type="EMBL" id="JACBYR010000002">
    <property type="protein sequence ID" value="NYE85025.1"/>
    <property type="molecule type" value="Genomic_DNA"/>
</dbReference>
<keyword evidence="3" id="KW-0216">Detoxification</keyword>
<evidence type="ECO:0000256" key="2">
    <source>
        <dbReference type="ARBA" id="ARBA00009881"/>
    </source>
</evidence>
<comment type="similarity">
    <text evidence="2">Belongs to the nitronate monooxygenase family. NMO class I subfamily.</text>
</comment>
<protein>
    <recommendedName>
        <fullName evidence="11">Nitronate monooxygenase</fullName>
    </recommendedName>
    <alternativeName>
        <fullName evidence="9">Propionate 3-nitronate monooxygenase</fullName>
    </alternativeName>
</protein>
<dbReference type="InterPro" id="IPR004136">
    <property type="entry name" value="NMO"/>
</dbReference>
<evidence type="ECO:0000256" key="1">
    <source>
        <dbReference type="ARBA" id="ARBA00001917"/>
    </source>
</evidence>
<evidence type="ECO:0000256" key="3">
    <source>
        <dbReference type="ARBA" id="ARBA00022575"/>
    </source>
</evidence>
<dbReference type="InterPro" id="IPR013785">
    <property type="entry name" value="Aldolase_TIM"/>
</dbReference>
<comment type="caution">
    <text evidence="12">The sequence shown here is derived from an EMBL/GenBank/DDBJ whole genome shotgun (WGS) entry which is preliminary data.</text>
</comment>
<name>A0A7Y9IXP9_9BURK</name>
<evidence type="ECO:0000256" key="6">
    <source>
        <dbReference type="ARBA" id="ARBA00022741"/>
    </source>
</evidence>
<dbReference type="GO" id="GO:0018580">
    <property type="term" value="F:nitronate monooxygenase activity"/>
    <property type="evidence" value="ECO:0007669"/>
    <property type="project" value="InterPro"/>
</dbReference>
<dbReference type="PANTHER" id="PTHR42747:SF3">
    <property type="entry name" value="NITRONATE MONOOXYGENASE-RELATED"/>
    <property type="match status" value="1"/>
</dbReference>
<dbReference type="SUPFAM" id="SSF51412">
    <property type="entry name" value="Inosine monophosphate dehydrogenase (IMPDH)"/>
    <property type="match status" value="1"/>
</dbReference>
<organism evidence="12 13">
    <name type="scientific">Pigmentiphaga litoralis</name>
    <dbReference type="NCBI Taxonomy" id="516702"/>
    <lineage>
        <taxon>Bacteria</taxon>
        <taxon>Pseudomonadati</taxon>
        <taxon>Pseudomonadota</taxon>
        <taxon>Betaproteobacteria</taxon>
        <taxon>Burkholderiales</taxon>
        <taxon>Alcaligenaceae</taxon>
        <taxon>Pigmentiphaga</taxon>
    </lineage>
</organism>
<dbReference type="RefSeq" id="WP_179589043.1">
    <property type="nucleotide sequence ID" value="NZ_JACBYR010000002.1"/>
</dbReference>
<keyword evidence="8 12" id="KW-0503">Monooxygenase</keyword>
<evidence type="ECO:0000256" key="4">
    <source>
        <dbReference type="ARBA" id="ARBA00022630"/>
    </source>
</evidence>
<keyword evidence="4" id="KW-0285">Flavoprotein</keyword>
<dbReference type="FunFam" id="3.20.20.70:FF:000154">
    <property type="entry name" value="Probable nitronate monooxygenase"/>
    <property type="match status" value="1"/>
</dbReference>
<comment type="cofactor">
    <cofactor evidence="1">
        <name>FMN</name>
        <dbReference type="ChEBI" id="CHEBI:58210"/>
    </cofactor>
</comment>
<reference evidence="12 13" key="1">
    <citation type="submission" date="2020-07" db="EMBL/GenBank/DDBJ databases">
        <title>Genomic Encyclopedia of Type Strains, Phase IV (KMG-V): Genome sequencing to study the core and pangenomes of soil and plant-associated prokaryotes.</title>
        <authorList>
            <person name="Whitman W."/>
        </authorList>
    </citation>
    <scope>NUCLEOTIDE SEQUENCE [LARGE SCALE GENOMIC DNA]</scope>
    <source>
        <strain evidence="12 13">SAS40</strain>
    </source>
</reference>
<keyword evidence="6" id="KW-0547">Nucleotide-binding</keyword>
<evidence type="ECO:0000256" key="9">
    <source>
        <dbReference type="ARBA" id="ARBA00031155"/>
    </source>
</evidence>
<evidence type="ECO:0000256" key="5">
    <source>
        <dbReference type="ARBA" id="ARBA00022643"/>
    </source>
</evidence>
<evidence type="ECO:0000256" key="8">
    <source>
        <dbReference type="ARBA" id="ARBA00023033"/>
    </source>
</evidence>
<gene>
    <name evidence="12" type="ORF">FHW18_004332</name>
</gene>
<proteinExistence type="inferred from homology"/>
<keyword evidence="13" id="KW-1185">Reference proteome</keyword>